<feature type="domain" description="Amidase" evidence="1">
    <location>
        <begin position="11"/>
        <end position="189"/>
    </location>
</feature>
<dbReference type="InterPro" id="IPR023631">
    <property type="entry name" value="Amidase_dom"/>
</dbReference>
<comment type="caution">
    <text evidence="2">The sequence shown here is derived from an EMBL/GenBank/DDBJ whole genome shotgun (WGS) entry which is preliminary data.</text>
</comment>
<evidence type="ECO:0000259" key="1">
    <source>
        <dbReference type="Pfam" id="PF01425"/>
    </source>
</evidence>
<dbReference type="EMBL" id="JAAKZV010000076">
    <property type="protein sequence ID" value="NGN65908.1"/>
    <property type="molecule type" value="Genomic_DNA"/>
</dbReference>
<protein>
    <submittedName>
        <fullName evidence="2">Amidase</fullName>
    </submittedName>
</protein>
<reference evidence="2 3" key="1">
    <citation type="submission" date="2020-02" db="EMBL/GenBank/DDBJ databases">
        <title>Whole-genome analyses of novel actinobacteria.</title>
        <authorList>
            <person name="Sahin N."/>
        </authorList>
    </citation>
    <scope>NUCLEOTIDE SEQUENCE [LARGE SCALE GENOMIC DNA]</scope>
    <source>
        <strain evidence="2 3">A7024</strain>
    </source>
</reference>
<evidence type="ECO:0000313" key="3">
    <source>
        <dbReference type="Proteomes" id="UP000481583"/>
    </source>
</evidence>
<keyword evidence="3" id="KW-1185">Reference proteome</keyword>
<dbReference type="AlphaFoldDB" id="A0A6G4U3G9"/>
<accession>A0A6G4U3G9</accession>
<dbReference type="InterPro" id="IPR036928">
    <property type="entry name" value="AS_sf"/>
</dbReference>
<dbReference type="GO" id="GO:0003824">
    <property type="term" value="F:catalytic activity"/>
    <property type="evidence" value="ECO:0007669"/>
    <property type="project" value="InterPro"/>
</dbReference>
<dbReference type="Pfam" id="PF01425">
    <property type="entry name" value="Amidase"/>
    <property type="match status" value="1"/>
</dbReference>
<name>A0A6G4U3G9_9ACTN</name>
<sequence length="202" mass="21494">TEAADGRRPVLGVPEGPYLERADAEGLAAYEGQLELLRAAGYDVRRVPVMADFDAILVQVHHANRYELAQAHADWFARHADRYRPETVQAIAEGRAVSRADYEAALADRVRTRERLAAAMDESGIDAWVAPPAPGPAPRGFATTGSAIMCLPWSNAGVPALTVPAGHAANGLPLGLQIVARRDADEALLGWGSELEKVLAGA</sequence>
<evidence type="ECO:0000313" key="2">
    <source>
        <dbReference type="EMBL" id="NGN65908.1"/>
    </source>
</evidence>
<proteinExistence type="predicted"/>
<feature type="non-terminal residue" evidence="2">
    <location>
        <position position="1"/>
    </location>
</feature>
<dbReference type="Gene3D" id="3.90.1300.10">
    <property type="entry name" value="Amidase signature (AS) domain"/>
    <property type="match status" value="1"/>
</dbReference>
<gene>
    <name evidence="2" type="ORF">G5C51_18655</name>
</gene>
<organism evidence="2 3">
    <name type="scientific">Streptomyces coryli</name>
    <dbReference type="NCBI Taxonomy" id="1128680"/>
    <lineage>
        <taxon>Bacteria</taxon>
        <taxon>Bacillati</taxon>
        <taxon>Actinomycetota</taxon>
        <taxon>Actinomycetes</taxon>
        <taxon>Kitasatosporales</taxon>
        <taxon>Streptomycetaceae</taxon>
        <taxon>Streptomyces</taxon>
    </lineage>
</organism>
<dbReference type="PANTHER" id="PTHR11895:SF67">
    <property type="entry name" value="AMIDASE DOMAIN-CONTAINING PROTEIN"/>
    <property type="match status" value="1"/>
</dbReference>
<dbReference type="RefSeq" id="WP_240929749.1">
    <property type="nucleotide sequence ID" value="NZ_JAAKZV010000076.1"/>
</dbReference>
<dbReference type="SUPFAM" id="SSF75304">
    <property type="entry name" value="Amidase signature (AS) enzymes"/>
    <property type="match status" value="1"/>
</dbReference>
<dbReference type="PANTHER" id="PTHR11895">
    <property type="entry name" value="TRANSAMIDASE"/>
    <property type="match status" value="1"/>
</dbReference>
<dbReference type="Proteomes" id="UP000481583">
    <property type="component" value="Unassembled WGS sequence"/>
</dbReference>
<dbReference type="InterPro" id="IPR000120">
    <property type="entry name" value="Amidase"/>
</dbReference>